<dbReference type="InterPro" id="IPR036259">
    <property type="entry name" value="MFS_trans_sf"/>
</dbReference>
<evidence type="ECO:0000256" key="3">
    <source>
        <dbReference type="ARBA" id="ARBA00022989"/>
    </source>
</evidence>
<dbReference type="PROSITE" id="PS00216">
    <property type="entry name" value="SUGAR_TRANSPORT_1"/>
    <property type="match status" value="1"/>
</dbReference>
<dbReference type="PANTHER" id="PTHR23518">
    <property type="entry name" value="C-METHYLTRANSFERASE"/>
    <property type="match status" value="1"/>
</dbReference>
<evidence type="ECO:0000259" key="6">
    <source>
        <dbReference type="PROSITE" id="PS50850"/>
    </source>
</evidence>
<dbReference type="GeneID" id="5411441"/>
<dbReference type="eggNOG" id="arCOG00130">
    <property type="taxonomic scope" value="Archaea"/>
</dbReference>
<keyword evidence="2 5" id="KW-0812">Transmembrane</keyword>
<keyword evidence="8" id="KW-1185">Reference proteome</keyword>
<gene>
    <name evidence="7" type="ordered locus">Mboo_1135</name>
</gene>
<feature type="transmembrane region" description="Helical" evidence="5">
    <location>
        <begin position="234"/>
        <end position="251"/>
    </location>
</feature>
<organism evidence="7 8">
    <name type="scientific">Methanoregula boonei (strain DSM 21154 / JCM 14090 / 6A8)</name>
    <dbReference type="NCBI Taxonomy" id="456442"/>
    <lineage>
        <taxon>Archaea</taxon>
        <taxon>Methanobacteriati</taxon>
        <taxon>Methanobacteriota</taxon>
        <taxon>Stenosarchaea group</taxon>
        <taxon>Methanomicrobia</taxon>
        <taxon>Methanomicrobiales</taxon>
        <taxon>Methanoregulaceae</taxon>
        <taxon>Methanoregula</taxon>
    </lineage>
</organism>
<dbReference type="InterPro" id="IPR011701">
    <property type="entry name" value="MFS"/>
</dbReference>
<protein>
    <submittedName>
        <fullName evidence="7">Major facilitator superfamily MFS_1</fullName>
    </submittedName>
</protein>
<evidence type="ECO:0000313" key="8">
    <source>
        <dbReference type="Proteomes" id="UP000002408"/>
    </source>
</evidence>
<dbReference type="AlphaFoldDB" id="A7I7E2"/>
<feature type="transmembrane region" description="Helical" evidence="5">
    <location>
        <begin position="12"/>
        <end position="32"/>
    </location>
</feature>
<dbReference type="Gene3D" id="1.20.1720.10">
    <property type="entry name" value="Multidrug resistance protein D"/>
    <property type="match status" value="1"/>
</dbReference>
<feature type="domain" description="Major facilitator superfamily (MFS) profile" evidence="6">
    <location>
        <begin position="17"/>
        <end position="406"/>
    </location>
</feature>
<feature type="transmembrane region" description="Helical" evidence="5">
    <location>
        <begin position="315"/>
        <end position="338"/>
    </location>
</feature>
<dbReference type="Gene3D" id="1.20.1250.20">
    <property type="entry name" value="MFS general substrate transporter like domains"/>
    <property type="match status" value="1"/>
</dbReference>
<name>A7I7E2_METB6</name>
<feature type="transmembrane region" description="Helical" evidence="5">
    <location>
        <begin position="257"/>
        <end position="278"/>
    </location>
</feature>
<evidence type="ECO:0000256" key="5">
    <source>
        <dbReference type="SAM" id="Phobius"/>
    </source>
</evidence>
<dbReference type="Pfam" id="PF07690">
    <property type="entry name" value="MFS_1"/>
    <property type="match status" value="1"/>
</dbReference>
<sequence>MSVDPEMEGRNWSGRVLMYYLCLIGFFAIFSTTISKSPVLPLFVQSLGAGPALLGVIAAVSPLAGVLFSFPVGVLSDHLGRRRLLVISAFVFLIAPILYLFITDPVWLVPVRFFHGTATAILGPVVSAIIAERFPDSRGEKLGTYASATLVGRTLAPLAGGIIITAFLFAPGLLAYRMVYICAALSALPVFVLILRYREAEAGSLVLPGIGVYKESLATFVTNRRLRATAMADMASYFAYGVFETFLPLYLASLSFAAYQTGIIFAVQVLIIAGTKPVFGRLSDRIDRRIQIVTGLLVTGIAIAAVPVASTFPGFLAASALFGLGIAVSTVATSAYVADVAKQEQIGSSMGALSSIMDIGQSSGPLITGVVITLAGYAAGFSVSLLLAAVVTVIFVFSVRGTGQDTV</sequence>
<evidence type="ECO:0000256" key="1">
    <source>
        <dbReference type="ARBA" id="ARBA00004141"/>
    </source>
</evidence>
<feature type="transmembrane region" description="Helical" evidence="5">
    <location>
        <begin position="84"/>
        <end position="102"/>
    </location>
</feature>
<evidence type="ECO:0000256" key="2">
    <source>
        <dbReference type="ARBA" id="ARBA00022692"/>
    </source>
</evidence>
<evidence type="ECO:0000313" key="7">
    <source>
        <dbReference type="EMBL" id="ABS55653.1"/>
    </source>
</evidence>
<evidence type="ECO:0000256" key="4">
    <source>
        <dbReference type="ARBA" id="ARBA00023136"/>
    </source>
</evidence>
<dbReference type="PANTHER" id="PTHR23518:SF2">
    <property type="entry name" value="MAJOR FACILITATOR SUPERFAMILY TRANSPORTER"/>
    <property type="match status" value="1"/>
</dbReference>
<dbReference type="STRING" id="456442.Mboo_1135"/>
<reference evidence="8" key="1">
    <citation type="journal article" date="2015" name="Microbiology">
        <title>Genome of Methanoregula boonei 6A8 reveals adaptations to oligotrophic peatland environments.</title>
        <authorList>
            <person name="Braeuer S."/>
            <person name="Cadillo-Quiroz H."/>
            <person name="Kyrpides N."/>
            <person name="Woyke T."/>
            <person name="Goodwin L."/>
            <person name="Detter C."/>
            <person name="Podell S."/>
            <person name="Yavitt J.B."/>
            <person name="Zinder S.H."/>
        </authorList>
    </citation>
    <scope>NUCLEOTIDE SEQUENCE [LARGE SCALE GENOMIC DNA]</scope>
    <source>
        <strain evidence="8">DSM 21154 / JCM 14090 / 6A8</strain>
    </source>
</reference>
<feature type="transmembrane region" description="Helical" evidence="5">
    <location>
        <begin position="350"/>
        <end position="372"/>
    </location>
</feature>
<dbReference type="RefSeq" id="WP_012106680.1">
    <property type="nucleotide sequence ID" value="NC_009712.1"/>
</dbReference>
<feature type="transmembrane region" description="Helical" evidence="5">
    <location>
        <begin position="114"/>
        <end position="131"/>
    </location>
</feature>
<dbReference type="GO" id="GO:0016020">
    <property type="term" value="C:membrane"/>
    <property type="evidence" value="ECO:0007669"/>
    <property type="project" value="UniProtKB-SubCell"/>
</dbReference>
<dbReference type="InterPro" id="IPR005829">
    <property type="entry name" value="Sugar_transporter_CS"/>
</dbReference>
<feature type="transmembrane region" description="Helical" evidence="5">
    <location>
        <begin position="378"/>
        <end position="399"/>
    </location>
</feature>
<keyword evidence="3 5" id="KW-1133">Transmembrane helix</keyword>
<dbReference type="PROSITE" id="PS50850">
    <property type="entry name" value="MFS"/>
    <property type="match status" value="1"/>
</dbReference>
<dbReference type="Proteomes" id="UP000002408">
    <property type="component" value="Chromosome"/>
</dbReference>
<dbReference type="EMBL" id="CP000780">
    <property type="protein sequence ID" value="ABS55653.1"/>
    <property type="molecule type" value="Genomic_DNA"/>
</dbReference>
<dbReference type="HOGENOM" id="CLU_001265_10_14_2"/>
<dbReference type="KEGG" id="mbn:Mboo_1135"/>
<feature type="transmembrane region" description="Helical" evidence="5">
    <location>
        <begin position="143"/>
        <end position="169"/>
    </location>
</feature>
<dbReference type="CDD" id="cd17325">
    <property type="entry name" value="MFS_MdtG_SLC18_like"/>
    <property type="match status" value="1"/>
</dbReference>
<keyword evidence="4 5" id="KW-0472">Membrane</keyword>
<dbReference type="GO" id="GO:0022857">
    <property type="term" value="F:transmembrane transporter activity"/>
    <property type="evidence" value="ECO:0007669"/>
    <property type="project" value="InterPro"/>
</dbReference>
<feature type="transmembrane region" description="Helical" evidence="5">
    <location>
        <begin position="52"/>
        <end position="72"/>
    </location>
</feature>
<dbReference type="InterPro" id="IPR020846">
    <property type="entry name" value="MFS_dom"/>
</dbReference>
<proteinExistence type="predicted"/>
<comment type="subcellular location">
    <subcellularLocation>
        <location evidence="1">Membrane</location>
        <topology evidence="1">Multi-pass membrane protein</topology>
    </subcellularLocation>
</comment>
<feature type="transmembrane region" description="Helical" evidence="5">
    <location>
        <begin position="175"/>
        <end position="195"/>
    </location>
</feature>
<accession>A7I7E2</accession>
<dbReference type="SUPFAM" id="SSF103473">
    <property type="entry name" value="MFS general substrate transporter"/>
    <property type="match status" value="1"/>
</dbReference>
<feature type="transmembrane region" description="Helical" evidence="5">
    <location>
        <begin position="290"/>
        <end position="309"/>
    </location>
</feature>